<dbReference type="Proteomes" id="UP000077315">
    <property type="component" value="Unassembled WGS sequence"/>
</dbReference>
<dbReference type="Pfam" id="PF10220">
    <property type="entry name" value="Smg8_Smg9"/>
    <property type="match status" value="1"/>
</dbReference>
<accession>A0A167QEM8</accession>
<evidence type="ECO:0000256" key="4">
    <source>
        <dbReference type="SAM" id="MobiDB-lite"/>
    </source>
</evidence>
<evidence type="ECO:0000313" key="5">
    <source>
        <dbReference type="EMBL" id="OAD79590.1"/>
    </source>
</evidence>
<dbReference type="InParanoid" id="A0A167QEM8"/>
<proteinExistence type="inferred from homology"/>
<keyword evidence="6" id="KW-1185">Reference proteome</keyword>
<dbReference type="GeneID" id="28991163"/>
<dbReference type="PANTHER" id="PTHR13091:SF0">
    <property type="entry name" value="NONSENSE-MEDIATED MRNA DECAY FACTOR SMG8"/>
    <property type="match status" value="1"/>
</dbReference>
<dbReference type="OrthoDB" id="63589at2759"/>
<comment type="similarity">
    <text evidence="1">Belongs to the SMG8 family.</text>
</comment>
<evidence type="ECO:0000313" key="6">
    <source>
        <dbReference type="Proteomes" id="UP000077315"/>
    </source>
</evidence>
<sequence length="474" mass="53153">MDEINALLEETNLASLRDNGLIIVSIVGNGDFRPYSVHGSGTMTNTTVVLANRMVGQEVFVPRNKPLKDGTIEVVKACQLFVDKKAKIAYLYLDSVVTTETMAEMAQNSDTKNMQDQLKDEKLTTMKGLLIMLLMSHLVISILPPSVLPAEFLSTLSALSQVKQGIYTHLSQLQSACWKCWDINVPNALFERKEGEYRRERERFYPNLMGWWGPAKGVPMMVFVAAEAAIPNLDTTPRAGLPMAIKRHQETLQVKLKTIFRAMHLIPAAPENNNSHPPVEVRSLFALPATQSFIHIVPAIPSPAKVPESDDFSFDRPMDLSEWLEKSAVISEEKIQEKSKDNKNIQSSQSMLEECGDRLLRNFVSHWVKASTTRHPMHAQTNHNSSRKGHDSKSNHVPLPTALQFVSALMPLRTLTYNLPPGPDGQDFKKAVIAQSPGAKGMIQQIEVILRKKTRDVVDIETLFSKRRVLAQWK</sequence>
<dbReference type="InterPro" id="IPR019354">
    <property type="entry name" value="SMG8-like"/>
</dbReference>
<evidence type="ECO:0000256" key="2">
    <source>
        <dbReference type="ARBA" id="ARBA00023161"/>
    </source>
</evidence>
<gene>
    <name evidence="5" type="ORF">PHYBLDRAFT_139620</name>
</gene>
<dbReference type="RefSeq" id="XP_018297630.1">
    <property type="nucleotide sequence ID" value="XM_018430257.1"/>
</dbReference>
<reference evidence="6" key="1">
    <citation type="submission" date="2015-06" db="EMBL/GenBank/DDBJ databases">
        <title>Expansion of signal transduction pathways in fungi by whole-genome duplication.</title>
        <authorList>
            <consortium name="DOE Joint Genome Institute"/>
            <person name="Corrochano L.M."/>
            <person name="Kuo A."/>
            <person name="Marcet-Houben M."/>
            <person name="Polaino S."/>
            <person name="Salamov A."/>
            <person name="Villalobos J.M."/>
            <person name="Alvarez M.I."/>
            <person name="Avalos J."/>
            <person name="Benito E.P."/>
            <person name="Benoit I."/>
            <person name="Burger G."/>
            <person name="Camino L.P."/>
            <person name="Canovas D."/>
            <person name="Cerda-Olmedo E."/>
            <person name="Cheng J.-F."/>
            <person name="Dominguez A."/>
            <person name="Elias M."/>
            <person name="Eslava A.P."/>
            <person name="Glaser F."/>
            <person name="Grimwood J."/>
            <person name="Gutierrez G."/>
            <person name="Heitman J."/>
            <person name="Henrissat B."/>
            <person name="Iturriaga E.A."/>
            <person name="Lang B.F."/>
            <person name="Lavin J.L."/>
            <person name="Lee S."/>
            <person name="Li W."/>
            <person name="Lindquist E."/>
            <person name="Lopez-Garcia S."/>
            <person name="Luque E.M."/>
            <person name="Marcos A.T."/>
            <person name="Martin J."/>
            <person name="McCluskey K."/>
            <person name="Medina H.R."/>
            <person name="Miralles-Duran A."/>
            <person name="Miyazaki A."/>
            <person name="Munoz-Torres E."/>
            <person name="Oguiza J.A."/>
            <person name="Ohm R."/>
            <person name="Olmedo M."/>
            <person name="Orejas M."/>
            <person name="Ortiz-Castellanos L."/>
            <person name="Pisabarro A.G."/>
            <person name="Rodriguez-Romero J."/>
            <person name="Ruiz-Herrera J."/>
            <person name="Ruiz-Vazquez R."/>
            <person name="Sanz C."/>
            <person name="Schackwitz W."/>
            <person name="Schmutz J."/>
            <person name="Shahriari M."/>
            <person name="Shelest E."/>
            <person name="Silva-Franco F."/>
            <person name="Soanes D."/>
            <person name="Syed K."/>
            <person name="Tagua V.G."/>
            <person name="Talbot N.J."/>
            <person name="Thon M."/>
            <person name="De vries R.P."/>
            <person name="Wiebenga A."/>
            <person name="Yadav J.S."/>
            <person name="Braun E.L."/>
            <person name="Baker S."/>
            <person name="Garre V."/>
            <person name="Horwitz B."/>
            <person name="Torres-Martinez S."/>
            <person name="Idnurm A."/>
            <person name="Herrera-Estrella A."/>
            <person name="Gabaldon T."/>
            <person name="Grigoriev I.V."/>
        </authorList>
    </citation>
    <scope>NUCLEOTIDE SEQUENCE [LARGE SCALE GENOMIC DNA]</scope>
    <source>
        <strain evidence="6">NRRL 1555(-)</strain>
    </source>
</reference>
<dbReference type="EMBL" id="KV440972">
    <property type="protein sequence ID" value="OAD79590.1"/>
    <property type="molecule type" value="Genomic_DNA"/>
</dbReference>
<dbReference type="VEuPathDB" id="FungiDB:PHYBLDRAFT_139620"/>
<organism evidence="5 6">
    <name type="scientific">Phycomyces blakesleeanus (strain ATCC 8743b / DSM 1359 / FGSC 10004 / NBRC 33097 / NRRL 1555)</name>
    <dbReference type="NCBI Taxonomy" id="763407"/>
    <lineage>
        <taxon>Eukaryota</taxon>
        <taxon>Fungi</taxon>
        <taxon>Fungi incertae sedis</taxon>
        <taxon>Mucoromycota</taxon>
        <taxon>Mucoromycotina</taxon>
        <taxon>Mucoromycetes</taxon>
        <taxon>Mucorales</taxon>
        <taxon>Phycomycetaceae</taxon>
        <taxon>Phycomyces</taxon>
    </lineage>
</organism>
<feature type="compositionally biased region" description="Polar residues" evidence="4">
    <location>
        <begin position="373"/>
        <end position="384"/>
    </location>
</feature>
<name>A0A167QEM8_PHYB8</name>
<evidence type="ECO:0000256" key="3">
    <source>
        <dbReference type="ARBA" id="ARBA00029509"/>
    </source>
</evidence>
<keyword evidence="2" id="KW-0866">Nonsense-mediated mRNA decay</keyword>
<dbReference type="AlphaFoldDB" id="A0A167QEM8"/>
<evidence type="ECO:0000256" key="1">
    <source>
        <dbReference type="ARBA" id="ARBA00006443"/>
    </source>
</evidence>
<feature type="region of interest" description="Disordered" evidence="4">
    <location>
        <begin position="373"/>
        <end position="397"/>
    </location>
</feature>
<dbReference type="GO" id="GO:0000184">
    <property type="term" value="P:nuclear-transcribed mRNA catabolic process, nonsense-mediated decay"/>
    <property type="evidence" value="ECO:0007669"/>
    <property type="project" value="UniProtKB-KW"/>
</dbReference>
<protein>
    <recommendedName>
        <fullName evidence="3">Nonsense-mediated mRNA decay factor SMG8</fullName>
    </recommendedName>
</protein>
<dbReference type="PANTHER" id="PTHR13091">
    <property type="entry name" value="AMPLIFIED IN BREAST CANCER 2-RELATED"/>
    <property type="match status" value="1"/>
</dbReference>